<dbReference type="Pfam" id="PF19545">
    <property type="entry name" value="DUF6069"/>
    <property type="match status" value="1"/>
</dbReference>
<feature type="transmembrane region" description="Helical" evidence="1">
    <location>
        <begin position="64"/>
        <end position="85"/>
    </location>
</feature>
<keyword evidence="1" id="KW-1133">Transmembrane helix</keyword>
<dbReference type="RefSeq" id="WP_203790488.1">
    <property type="nucleotide sequence ID" value="NZ_BOMV01000108.1"/>
</dbReference>
<organism evidence="2 3">
    <name type="scientific">Paractinoplanes rishiriensis</name>
    <dbReference type="NCBI Taxonomy" id="1050105"/>
    <lineage>
        <taxon>Bacteria</taxon>
        <taxon>Bacillati</taxon>
        <taxon>Actinomycetota</taxon>
        <taxon>Actinomycetes</taxon>
        <taxon>Micromonosporales</taxon>
        <taxon>Micromonosporaceae</taxon>
        <taxon>Paractinoplanes</taxon>
    </lineage>
</organism>
<dbReference type="AlphaFoldDB" id="A0A919KAB2"/>
<accession>A0A919KAB2</accession>
<feature type="transmembrane region" description="Helical" evidence="1">
    <location>
        <begin position="119"/>
        <end position="137"/>
    </location>
</feature>
<proteinExistence type="predicted"/>
<sequence length="142" mass="14277">MTATRTDIAAATVATTKTAIGPLLRDGVLATVLAGGAAMVVAWAGRAAGISLDVQGAPIPLTGFATATAMCSVVGILLAVVLAKVARHPRRAFVRATVALTVLSLVPDVLITAAPATRALLMVTHLVAAAIIIPAVARRLEP</sequence>
<gene>
    <name evidence="2" type="ORF">Ari01nite_91170</name>
</gene>
<keyword evidence="3" id="KW-1185">Reference proteome</keyword>
<keyword evidence="1" id="KW-0812">Transmembrane</keyword>
<comment type="caution">
    <text evidence="2">The sequence shown here is derived from an EMBL/GenBank/DDBJ whole genome shotgun (WGS) entry which is preliminary data.</text>
</comment>
<feature type="transmembrane region" description="Helical" evidence="1">
    <location>
        <begin position="27"/>
        <end position="44"/>
    </location>
</feature>
<feature type="transmembrane region" description="Helical" evidence="1">
    <location>
        <begin position="92"/>
        <end position="113"/>
    </location>
</feature>
<evidence type="ECO:0000313" key="3">
    <source>
        <dbReference type="Proteomes" id="UP000636960"/>
    </source>
</evidence>
<reference evidence="2" key="1">
    <citation type="submission" date="2021-01" db="EMBL/GenBank/DDBJ databases">
        <title>Whole genome shotgun sequence of Actinoplanes rishiriensis NBRC 108556.</title>
        <authorList>
            <person name="Komaki H."/>
            <person name="Tamura T."/>
        </authorList>
    </citation>
    <scope>NUCLEOTIDE SEQUENCE</scope>
    <source>
        <strain evidence="2">NBRC 108556</strain>
    </source>
</reference>
<keyword evidence="1" id="KW-0472">Membrane</keyword>
<evidence type="ECO:0000313" key="2">
    <source>
        <dbReference type="EMBL" id="GIF01653.1"/>
    </source>
</evidence>
<dbReference type="Proteomes" id="UP000636960">
    <property type="component" value="Unassembled WGS sequence"/>
</dbReference>
<name>A0A919KAB2_9ACTN</name>
<evidence type="ECO:0000256" key="1">
    <source>
        <dbReference type="SAM" id="Phobius"/>
    </source>
</evidence>
<dbReference type="EMBL" id="BOMV01000108">
    <property type="protein sequence ID" value="GIF01653.1"/>
    <property type="molecule type" value="Genomic_DNA"/>
</dbReference>
<protein>
    <submittedName>
        <fullName evidence="2">Uncharacterized protein</fullName>
    </submittedName>
</protein>
<dbReference type="InterPro" id="IPR045713">
    <property type="entry name" value="DUF6069"/>
</dbReference>